<dbReference type="Gene3D" id="3.20.20.140">
    <property type="entry name" value="Metal-dependent hydrolases"/>
    <property type="match status" value="1"/>
</dbReference>
<dbReference type="EMBL" id="JABEQI010000002">
    <property type="protein sequence ID" value="MBB2185916.1"/>
    <property type="molecule type" value="Genomic_DNA"/>
</dbReference>
<reference evidence="10 11" key="1">
    <citation type="submission" date="2018-07" db="EMBL/GenBank/DDBJ databases">
        <title>Genomic Encyclopedia of Type Strains, Phase IV (KMG-IV): sequencing the most valuable type-strain genomes for metagenomic binning, comparative biology and taxonomic classification.</title>
        <authorList>
            <person name="Goeker M."/>
        </authorList>
    </citation>
    <scope>NUCLEOTIDE SEQUENCE [LARGE SCALE GENOMIC DNA]</scope>
    <source>
        <strain evidence="10 11">DSM 5603</strain>
    </source>
</reference>
<protein>
    <recommendedName>
        <fullName evidence="3">adenosine deaminase</fullName>
        <ecNumber evidence="3">3.5.4.4</ecNumber>
    </recommendedName>
</protein>
<dbReference type="RefSeq" id="WP_114726560.1">
    <property type="nucleotide sequence ID" value="NZ_BJMI01000009.1"/>
</dbReference>
<keyword evidence="4" id="KW-0479">Metal-binding</keyword>
<keyword evidence="11" id="KW-1185">Reference proteome</keyword>
<dbReference type="GO" id="GO:0004000">
    <property type="term" value="F:adenosine deaminase activity"/>
    <property type="evidence" value="ECO:0007669"/>
    <property type="project" value="TreeGrafter"/>
</dbReference>
<dbReference type="InterPro" id="IPR006330">
    <property type="entry name" value="Ado/ade_deaminase"/>
</dbReference>
<feature type="signal peptide" evidence="7">
    <location>
        <begin position="1"/>
        <end position="22"/>
    </location>
</feature>
<dbReference type="SUPFAM" id="SSF51556">
    <property type="entry name" value="Metallo-dependent hydrolases"/>
    <property type="match status" value="1"/>
</dbReference>
<evidence type="ECO:0000313" key="10">
    <source>
        <dbReference type="EMBL" id="RDI39732.1"/>
    </source>
</evidence>
<dbReference type="GO" id="GO:0046872">
    <property type="term" value="F:metal ion binding"/>
    <property type="evidence" value="ECO:0007669"/>
    <property type="project" value="UniProtKB-KW"/>
</dbReference>
<dbReference type="PANTHER" id="PTHR11409">
    <property type="entry name" value="ADENOSINE DEAMINASE"/>
    <property type="match status" value="1"/>
</dbReference>
<evidence type="ECO:0000256" key="3">
    <source>
        <dbReference type="ARBA" id="ARBA00012784"/>
    </source>
</evidence>
<dbReference type="Proteomes" id="UP000562982">
    <property type="component" value="Unassembled WGS sequence"/>
</dbReference>
<evidence type="ECO:0000313" key="9">
    <source>
        <dbReference type="EMBL" id="MBB2185916.1"/>
    </source>
</evidence>
<evidence type="ECO:0000313" key="11">
    <source>
        <dbReference type="Proteomes" id="UP000254958"/>
    </source>
</evidence>
<feature type="domain" description="Adenosine deaminase" evidence="8">
    <location>
        <begin position="126"/>
        <end position="456"/>
    </location>
</feature>
<organism evidence="10 11">
    <name type="scientific">Gluconacetobacter liquefaciens</name>
    <name type="common">Acetobacter liquefaciens</name>
    <dbReference type="NCBI Taxonomy" id="89584"/>
    <lineage>
        <taxon>Bacteria</taxon>
        <taxon>Pseudomonadati</taxon>
        <taxon>Pseudomonadota</taxon>
        <taxon>Alphaproteobacteria</taxon>
        <taxon>Acetobacterales</taxon>
        <taxon>Acetobacteraceae</taxon>
        <taxon>Gluconacetobacter</taxon>
    </lineage>
</organism>
<name>A0A370G7F5_GLULI</name>
<sequence length="533" mass="56142">MSRFFIVSGLAAGLLVSGAAAAAAAAAAAPSSDAASRAFVLLDRDPARLEELLRAMPKGADLHNHLAGAIYAENMLDWAAQDGLCVSPAQGRILKGACAPGDTGRVRAAELAGKPDVRADMIDALSMRDFVPTASDRSGHDHFFATFGRFTAVQATHGGDMLAEAVTHAAGDHVLYLELMISPQLGPVAGLGVRHPLQGEAFAEADRAIVAELPALVGAAQQEVDAMEARMRAVLHCGTAQAAPGCGVAVRYLYQTIRTMPPAMVFPQLDFGYALVKADPRFVGVNIVAPEDDAVAMRDYGLHMRMFGWLAARDPGVKLSLHAGELAPGLVPPEGLRDHIRQAVEIAGARRIGHGVDILHEDDPDGLMAEMARRRVMVEINLTSNDVILGIAGAGHPFNAYRAAGVPVALSTDDEGVSRIDLTHEYARAATVYALDYAALRDLSRSGLEYAFVPGDSLWRGVTPFRMVAACAPVPAGAVPEAGACHDFLATSEKARLQWTLEARLHDFETTMIRAAGLGASPTAARAKGHGPA</sequence>
<evidence type="ECO:0000256" key="5">
    <source>
        <dbReference type="ARBA" id="ARBA00022801"/>
    </source>
</evidence>
<keyword evidence="6" id="KW-0862">Zinc</keyword>
<keyword evidence="7" id="KW-0732">Signal</keyword>
<evidence type="ECO:0000256" key="6">
    <source>
        <dbReference type="ARBA" id="ARBA00022833"/>
    </source>
</evidence>
<dbReference type="GO" id="GO:0043103">
    <property type="term" value="P:hypoxanthine salvage"/>
    <property type="evidence" value="ECO:0007669"/>
    <property type="project" value="TreeGrafter"/>
</dbReference>
<comment type="similarity">
    <text evidence="2">Belongs to the metallo-dependent hydrolases superfamily. Adenosine and AMP deaminases family.</text>
</comment>
<dbReference type="Proteomes" id="UP000254958">
    <property type="component" value="Unassembled WGS sequence"/>
</dbReference>
<dbReference type="PANTHER" id="PTHR11409:SF43">
    <property type="entry name" value="ADENOSINE DEAMINASE"/>
    <property type="match status" value="1"/>
</dbReference>
<proteinExistence type="inferred from homology"/>
<evidence type="ECO:0000259" key="8">
    <source>
        <dbReference type="Pfam" id="PF00962"/>
    </source>
</evidence>
<reference evidence="9 12" key="2">
    <citation type="submission" date="2020-04" db="EMBL/GenBank/DDBJ databases">
        <title>Description of novel Gluconacetobacter.</title>
        <authorList>
            <person name="Sombolestani A."/>
        </authorList>
    </citation>
    <scope>NUCLEOTIDE SEQUENCE [LARGE SCALE GENOMIC DNA]</scope>
    <source>
        <strain evidence="9 12">LMG 1382</strain>
    </source>
</reference>
<comment type="cofactor">
    <cofactor evidence="1">
        <name>Zn(2+)</name>
        <dbReference type="ChEBI" id="CHEBI:29105"/>
    </cofactor>
</comment>
<feature type="chain" id="PRO_5044585311" description="adenosine deaminase" evidence="7">
    <location>
        <begin position="23"/>
        <end position="533"/>
    </location>
</feature>
<gene>
    <name evidence="10" type="ORF">C7453_102528</name>
    <name evidence="9" type="ORF">HLH32_05890</name>
</gene>
<comment type="caution">
    <text evidence="10">The sequence shown here is derived from an EMBL/GenBank/DDBJ whole genome shotgun (WGS) entry which is preliminary data.</text>
</comment>
<dbReference type="EMBL" id="QQAW01000002">
    <property type="protein sequence ID" value="RDI39732.1"/>
    <property type="molecule type" value="Genomic_DNA"/>
</dbReference>
<dbReference type="EC" id="3.5.4.4" evidence="3"/>
<dbReference type="GO" id="GO:0046103">
    <property type="term" value="P:inosine biosynthetic process"/>
    <property type="evidence" value="ECO:0007669"/>
    <property type="project" value="TreeGrafter"/>
</dbReference>
<dbReference type="OrthoDB" id="105475at2"/>
<dbReference type="GO" id="GO:0006154">
    <property type="term" value="P:adenosine catabolic process"/>
    <property type="evidence" value="ECO:0007669"/>
    <property type="project" value="TreeGrafter"/>
</dbReference>
<evidence type="ECO:0000313" key="12">
    <source>
        <dbReference type="Proteomes" id="UP000562982"/>
    </source>
</evidence>
<evidence type="ECO:0000256" key="7">
    <source>
        <dbReference type="SAM" id="SignalP"/>
    </source>
</evidence>
<keyword evidence="5" id="KW-0378">Hydrolase</keyword>
<dbReference type="AlphaFoldDB" id="A0A370G7F5"/>
<evidence type="ECO:0000256" key="4">
    <source>
        <dbReference type="ARBA" id="ARBA00022723"/>
    </source>
</evidence>
<dbReference type="InterPro" id="IPR032466">
    <property type="entry name" value="Metal_Hydrolase"/>
</dbReference>
<evidence type="ECO:0000256" key="2">
    <source>
        <dbReference type="ARBA" id="ARBA00006676"/>
    </source>
</evidence>
<dbReference type="Pfam" id="PF00962">
    <property type="entry name" value="A_deaminase"/>
    <property type="match status" value="1"/>
</dbReference>
<evidence type="ECO:0000256" key="1">
    <source>
        <dbReference type="ARBA" id="ARBA00001947"/>
    </source>
</evidence>
<accession>A0A370G7F5</accession>
<dbReference type="InterPro" id="IPR001365">
    <property type="entry name" value="A_deaminase_dom"/>
</dbReference>
<dbReference type="GO" id="GO:0005829">
    <property type="term" value="C:cytosol"/>
    <property type="evidence" value="ECO:0007669"/>
    <property type="project" value="TreeGrafter"/>
</dbReference>